<sequence length="199" mass="23465">MKVHSNTEPFPFLFIEDLYTEEELRLIWCELDYYQSNKYILDANTNPSVTDDGKPRTRKQGNFVDNVFQLREYSNILNLSRKVLEPGLICRSDHLFQWKYFQPDVDHSLLSYYDDGGYYLPHHDNTVVSVISWLWKEPKCFEGGDFVFEDYKMTVKCRNNSAVAFPGTTRHGVTPIKMEDQHKDLGLGRYSLSHFLNFR</sequence>
<proteinExistence type="predicted"/>
<accession>E3SLS3</accession>
<evidence type="ECO:0000259" key="1">
    <source>
        <dbReference type="PROSITE" id="PS51471"/>
    </source>
</evidence>
<dbReference type="Pfam" id="PF13640">
    <property type="entry name" value="2OG-FeII_Oxy_3"/>
    <property type="match status" value="1"/>
</dbReference>
<dbReference type="InterPro" id="IPR044862">
    <property type="entry name" value="Pro_4_hyd_alph_FE2OG_OXY"/>
</dbReference>
<name>E3SLS3_9CAUD</name>
<dbReference type="Gene3D" id="2.60.120.620">
    <property type="entry name" value="q2cbj1_9rhob like domain"/>
    <property type="match status" value="1"/>
</dbReference>
<protein>
    <submittedName>
        <fullName evidence="2">2OG-Fe(II) oxygenase</fullName>
    </submittedName>
</protein>
<evidence type="ECO:0000313" key="2">
    <source>
        <dbReference type="EMBL" id="ADO98421.1"/>
    </source>
</evidence>
<reference evidence="2 3" key="1">
    <citation type="journal article" date="2010" name="Environ. Microbiol.">
        <title>Genomic analysis of oceanic cyanobacterial myoviruses compared with T4-like myoviruses from diverse hosts and environments.</title>
        <authorList>
            <person name="Sullivan M.B."/>
            <person name="Huang K.H."/>
            <person name="Ignacio-Espinoza J.C."/>
            <person name="Berlin A.M."/>
            <person name="Kelly L."/>
            <person name="Weigele P.R."/>
            <person name="DeFrancesco A.S."/>
            <person name="Kern S.E."/>
            <person name="Thompson L.R."/>
            <person name="Young S."/>
            <person name="Yandava C."/>
            <person name="Fu R."/>
            <person name="Krastins B."/>
            <person name="Chase M."/>
            <person name="Sarracino D."/>
            <person name="Osburne M.S."/>
            <person name="Henn M.R."/>
            <person name="Chisholm S.W."/>
        </authorList>
    </citation>
    <scope>NUCLEOTIDE SEQUENCE [LARGE SCALE GENOMIC DNA]</scope>
    <source>
        <strain evidence="2">9303-10a</strain>
    </source>
</reference>
<feature type="domain" description="Fe2OG dioxygenase" evidence="1">
    <location>
        <begin position="104"/>
        <end position="199"/>
    </location>
</feature>
<organism evidence="2 3">
    <name type="scientific">Prochlorococcus phage P-RSM4</name>
    <dbReference type="NCBI Taxonomy" id="444862"/>
    <lineage>
        <taxon>Viruses</taxon>
        <taxon>Duplodnaviria</taxon>
        <taxon>Heunggongvirae</taxon>
        <taxon>Uroviricota</taxon>
        <taxon>Caudoviricetes</taxon>
        <taxon>Pantevenvirales</taxon>
        <taxon>Kyanoviridae</taxon>
        <taxon>Thaumasvirus</taxon>
        <taxon>Thaumasvirus stim4</taxon>
    </lineage>
</organism>
<dbReference type="EMBL" id="GU071099">
    <property type="protein sequence ID" value="ADO98421.1"/>
    <property type="molecule type" value="Genomic_DNA"/>
</dbReference>
<evidence type="ECO:0000313" key="3">
    <source>
        <dbReference type="Proteomes" id="UP000006528"/>
    </source>
</evidence>
<dbReference type="InterPro" id="IPR005123">
    <property type="entry name" value="Oxoglu/Fe-dep_dioxygenase_dom"/>
</dbReference>
<dbReference type="Proteomes" id="UP000006528">
    <property type="component" value="Segment"/>
</dbReference>
<dbReference type="OrthoDB" id="18846at10239"/>
<dbReference type="PROSITE" id="PS51471">
    <property type="entry name" value="FE2OG_OXY"/>
    <property type="match status" value="1"/>
</dbReference>
<dbReference type="KEGG" id="vg:10327664"/>
<dbReference type="RefSeq" id="YP_004323166.1">
    <property type="nucleotide sequence ID" value="NC_015283.1"/>
</dbReference>
<dbReference type="GeneID" id="10327664"/>
<gene>
    <name evidence="2" type="ORF">PRSM4_037</name>
</gene>